<name>A0A1G2BIB8_9BACT</name>
<dbReference type="CDD" id="cd02440">
    <property type="entry name" value="AdoMet_MTases"/>
    <property type="match status" value="1"/>
</dbReference>
<dbReference type="InterPro" id="IPR029063">
    <property type="entry name" value="SAM-dependent_MTases_sf"/>
</dbReference>
<dbReference type="Proteomes" id="UP000178849">
    <property type="component" value="Unassembled WGS sequence"/>
</dbReference>
<comment type="caution">
    <text evidence="2">The sequence shown here is derived from an EMBL/GenBank/DDBJ whole genome shotgun (WGS) entry which is preliminary data.</text>
</comment>
<dbReference type="Gene3D" id="3.40.50.150">
    <property type="entry name" value="Vaccinia Virus protein VP39"/>
    <property type="match status" value="1"/>
</dbReference>
<dbReference type="InterPro" id="IPR013216">
    <property type="entry name" value="Methyltransf_11"/>
</dbReference>
<dbReference type="AlphaFoldDB" id="A0A1G2BIB8"/>
<evidence type="ECO:0000313" key="2">
    <source>
        <dbReference type="EMBL" id="OGY88914.1"/>
    </source>
</evidence>
<dbReference type="STRING" id="1798550.A2927_00355"/>
<reference evidence="2 3" key="1">
    <citation type="journal article" date="2016" name="Nat. Commun.">
        <title>Thousands of microbial genomes shed light on interconnected biogeochemical processes in an aquifer system.</title>
        <authorList>
            <person name="Anantharaman K."/>
            <person name="Brown C.T."/>
            <person name="Hug L.A."/>
            <person name="Sharon I."/>
            <person name="Castelle C.J."/>
            <person name="Probst A.J."/>
            <person name="Thomas B.C."/>
            <person name="Singh A."/>
            <person name="Wilkins M.J."/>
            <person name="Karaoz U."/>
            <person name="Brodie E.L."/>
            <person name="Williams K.H."/>
            <person name="Hubbard S.S."/>
            <person name="Banfield J.F."/>
        </authorList>
    </citation>
    <scope>NUCLEOTIDE SEQUENCE [LARGE SCALE GENOMIC DNA]</scope>
</reference>
<organism evidence="2 3">
    <name type="scientific">Candidatus Komeilibacteria bacterium RIFCSPLOWO2_01_FULL_45_10</name>
    <dbReference type="NCBI Taxonomy" id="1798550"/>
    <lineage>
        <taxon>Bacteria</taxon>
        <taxon>Candidatus Komeiliibacteriota</taxon>
    </lineage>
</organism>
<dbReference type="GO" id="GO:0008757">
    <property type="term" value="F:S-adenosylmethionine-dependent methyltransferase activity"/>
    <property type="evidence" value="ECO:0007669"/>
    <property type="project" value="InterPro"/>
</dbReference>
<accession>A0A1G2BIB8</accession>
<evidence type="ECO:0000259" key="1">
    <source>
        <dbReference type="Pfam" id="PF08241"/>
    </source>
</evidence>
<sequence length="237" mass="28228">MRYFSTRELVSKKEEITGELKKKLWVHADPRFSLLVKKYLKAADKIADLGCGSGYLAKRLIEEFHLPNVELIDLADYRSEEQSKPLPFYQADFNFDRLPFADGAKDALFAIEVWEHLENGFNFVREIERVLKPSGLLFLSVPNGYSLFSRLKFLFKRELESYDAATNHINFLPKDIFFQVLFKNFQLVERFYNQRYLKLSRLGLAKFINFKYPRTELFGTRVLYLFKKYENRHFDRQ</sequence>
<proteinExistence type="predicted"/>
<dbReference type="Pfam" id="PF08241">
    <property type="entry name" value="Methyltransf_11"/>
    <property type="match status" value="1"/>
</dbReference>
<dbReference type="SUPFAM" id="SSF53335">
    <property type="entry name" value="S-adenosyl-L-methionine-dependent methyltransferases"/>
    <property type="match status" value="1"/>
</dbReference>
<evidence type="ECO:0000313" key="3">
    <source>
        <dbReference type="Proteomes" id="UP000178849"/>
    </source>
</evidence>
<feature type="domain" description="Methyltransferase type 11" evidence="1">
    <location>
        <begin position="48"/>
        <end position="139"/>
    </location>
</feature>
<gene>
    <name evidence="2" type="ORF">A2927_00355</name>
</gene>
<protein>
    <recommendedName>
        <fullName evidence="1">Methyltransferase type 11 domain-containing protein</fullName>
    </recommendedName>
</protein>
<dbReference type="EMBL" id="MHKL01000034">
    <property type="protein sequence ID" value="OGY88914.1"/>
    <property type="molecule type" value="Genomic_DNA"/>
</dbReference>